<comment type="cofactor">
    <cofactor evidence="2">
        <name>Mg(2+)</name>
        <dbReference type="ChEBI" id="CHEBI:18420"/>
    </cofactor>
</comment>
<dbReference type="GO" id="GO:0008934">
    <property type="term" value="F:inositol monophosphate 1-phosphatase activity"/>
    <property type="evidence" value="ECO:0007669"/>
    <property type="project" value="TreeGrafter"/>
</dbReference>
<dbReference type="PANTHER" id="PTHR20854:SF4">
    <property type="entry name" value="INOSITOL-1-MONOPHOSPHATASE-RELATED"/>
    <property type="match status" value="1"/>
</dbReference>
<accession>A0A5S5B3B5</accession>
<feature type="binding site" evidence="2">
    <location>
        <position position="211"/>
    </location>
    <ligand>
        <name>Mg(2+)</name>
        <dbReference type="ChEBI" id="CHEBI:18420"/>
        <label>1</label>
        <note>catalytic</note>
    </ligand>
</feature>
<sequence length="318" mass="34843">MQPIELETLLWRVIKVIEDAGERLIQEWEREGGPRGQGDKAEIDDEIEVFLRRELLSLFAADFWGEETGQSLTGDHYCWVVDPHDGTRDFLLGFPGSSISVALLRDRQPVLGVVYAPISPDRGKDCIAWTEGLPHLLRNRQAHPVDLSAGQLTEEGIVWLSAAAARKPYANIRLCAPARFIAMPSVAYRLARAAAGDGIGAVSLTELSGHDLAGAHALLTGAKGVLLNQSGKVLNYRNMDLVCVRCFGGAPEVCSELAKRPWGEALNEPSQQTRRLASRPRFPRIEVMQRAHACLAGLLIGDNFGAQVEFMDARKSPS</sequence>
<dbReference type="RefSeq" id="WP_187433558.1">
    <property type="nucleotide sequence ID" value="NZ_VNHQ01000014.1"/>
</dbReference>
<dbReference type="SUPFAM" id="SSF56655">
    <property type="entry name" value="Carbohydrate phosphatase"/>
    <property type="match status" value="1"/>
</dbReference>
<dbReference type="Pfam" id="PF00459">
    <property type="entry name" value="Inositol_P"/>
    <property type="match status" value="1"/>
</dbReference>
<keyword evidence="2" id="KW-0479">Metal-binding</keyword>
<dbReference type="EMBL" id="VNHQ01000014">
    <property type="protein sequence ID" value="TYP61484.1"/>
    <property type="molecule type" value="Genomic_DNA"/>
</dbReference>
<keyword evidence="2" id="KW-0460">Magnesium</keyword>
<evidence type="ECO:0000313" key="4">
    <source>
        <dbReference type="Proteomes" id="UP000324282"/>
    </source>
</evidence>
<reference evidence="3 4" key="1">
    <citation type="submission" date="2019-07" db="EMBL/GenBank/DDBJ databases">
        <title>Deep subsurface shale carbon reservoir microbial communities from Ohio and West Virginia, USA.</title>
        <authorList>
            <person name="Wrighton K."/>
        </authorList>
    </citation>
    <scope>NUCLEOTIDE SEQUENCE [LARGE SCALE GENOMIC DNA]</scope>
    <source>
        <strain evidence="3 4">NP_8Ht</strain>
    </source>
</reference>
<dbReference type="GO" id="GO:0006020">
    <property type="term" value="P:inositol metabolic process"/>
    <property type="evidence" value="ECO:0007669"/>
    <property type="project" value="TreeGrafter"/>
</dbReference>
<feature type="binding site" evidence="2">
    <location>
        <position position="82"/>
    </location>
    <ligand>
        <name>Mg(2+)</name>
        <dbReference type="ChEBI" id="CHEBI:18420"/>
        <label>1</label>
        <note>catalytic</note>
    </ligand>
</feature>
<name>A0A5S5B3B5_STUST</name>
<proteinExistence type="inferred from homology"/>
<feature type="binding site" evidence="2">
    <location>
        <position position="85"/>
    </location>
    <ligand>
        <name>Mg(2+)</name>
        <dbReference type="ChEBI" id="CHEBI:18420"/>
        <label>1</label>
        <note>catalytic</note>
    </ligand>
</feature>
<dbReference type="InterPro" id="IPR000760">
    <property type="entry name" value="Inositol_monophosphatase-like"/>
</dbReference>
<dbReference type="Gene3D" id="3.30.540.10">
    <property type="entry name" value="Fructose-1,6-Bisphosphatase, subunit A, domain 1"/>
    <property type="match status" value="1"/>
</dbReference>
<evidence type="ECO:0000313" key="3">
    <source>
        <dbReference type="EMBL" id="TYP61484.1"/>
    </source>
</evidence>
<dbReference type="AlphaFoldDB" id="A0A5S5B3B5"/>
<organism evidence="3 4">
    <name type="scientific">Stutzerimonas stutzeri</name>
    <name type="common">Pseudomonas stutzeri</name>
    <dbReference type="NCBI Taxonomy" id="316"/>
    <lineage>
        <taxon>Bacteria</taxon>
        <taxon>Pseudomonadati</taxon>
        <taxon>Pseudomonadota</taxon>
        <taxon>Gammaproteobacteria</taxon>
        <taxon>Pseudomonadales</taxon>
        <taxon>Pseudomonadaceae</taxon>
        <taxon>Stutzerimonas</taxon>
    </lineage>
</organism>
<protein>
    <submittedName>
        <fullName evidence="3">Myo-inositol-1(Or 4)-monophosphatase</fullName>
    </submittedName>
</protein>
<evidence type="ECO:0000256" key="2">
    <source>
        <dbReference type="PIRSR" id="PIRSR600760-2"/>
    </source>
</evidence>
<evidence type="ECO:0000256" key="1">
    <source>
        <dbReference type="ARBA" id="ARBA00009759"/>
    </source>
</evidence>
<dbReference type="PANTHER" id="PTHR20854">
    <property type="entry name" value="INOSITOL MONOPHOSPHATASE"/>
    <property type="match status" value="1"/>
</dbReference>
<dbReference type="GO" id="GO:0046872">
    <property type="term" value="F:metal ion binding"/>
    <property type="evidence" value="ECO:0007669"/>
    <property type="project" value="UniProtKB-KW"/>
</dbReference>
<comment type="caution">
    <text evidence="3">The sequence shown here is derived from an EMBL/GenBank/DDBJ whole genome shotgun (WGS) entry which is preliminary data.</text>
</comment>
<comment type="similarity">
    <text evidence="1">Belongs to the inositol monophosphatase superfamily.</text>
</comment>
<gene>
    <name evidence="3" type="ORF">A9A72_124220</name>
</gene>
<dbReference type="Proteomes" id="UP000324282">
    <property type="component" value="Unassembled WGS sequence"/>
</dbReference>
<feature type="binding site" evidence="2">
    <location>
        <position position="66"/>
    </location>
    <ligand>
        <name>Mg(2+)</name>
        <dbReference type="ChEBI" id="CHEBI:18420"/>
        <label>1</label>
        <note>catalytic</note>
    </ligand>
</feature>
<dbReference type="GO" id="GO:0007165">
    <property type="term" value="P:signal transduction"/>
    <property type="evidence" value="ECO:0007669"/>
    <property type="project" value="TreeGrafter"/>
</dbReference>